<reference evidence="2" key="1">
    <citation type="submission" date="2020-03" db="EMBL/GenBank/DDBJ databases">
        <authorList>
            <person name="He L."/>
        </authorList>
    </citation>
    <scope>NUCLEOTIDE SEQUENCE</scope>
    <source>
        <strain evidence="2">CkLH20</strain>
    </source>
</reference>
<reference evidence="2" key="2">
    <citation type="submission" date="2020-11" db="EMBL/GenBank/DDBJ databases">
        <title>Whole genome sequencing of Colletotrichum sp.</title>
        <authorList>
            <person name="Li H."/>
        </authorList>
    </citation>
    <scope>NUCLEOTIDE SEQUENCE</scope>
    <source>
        <strain evidence="2">CkLH20</strain>
    </source>
</reference>
<dbReference type="GeneID" id="62164022"/>
<name>A0A9P6I1S9_9PEZI</name>
<evidence type="ECO:0000259" key="1">
    <source>
        <dbReference type="PROSITE" id="PS51725"/>
    </source>
</evidence>
<dbReference type="PANTHER" id="PTHR47585:SF2">
    <property type="entry name" value="DUF1446 DOMAIN PROTEIN (AFU_ORTHOLOGUE AFUA_6G11420)"/>
    <property type="match status" value="1"/>
</dbReference>
<dbReference type="Pfam" id="PF23544">
    <property type="entry name" value="AtuA_ferredoxin"/>
    <property type="match status" value="1"/>
</dbReference>
<dbReference type="InterPro" id="IPR011008">
    <property type="entry name" value="Dimeric_a/b-barrel"/>
</dbReference>
<proteinExistence type="predicted"/>
<protein>
    <submittedName>
        <fullName evidence="2">Duf1446 domain-containing protein</fullName>
    </submittedName>
</protein>
<dbReference type="InterPro" id="IPR056362">
    <property type="entry name" value="AtuA-like_ferredoxin_dom"/>
</dbReference>
<dbReference type="SUPFAM" id="SSF54909">
    <property type="entry name" value="Dimeric alpha+beta barrel"/>
    <property type="match status" value="2"/>
</dbReference>
<dbReference type="Pfam" id="PF07287">
    <property type="entry name" value="AtuA"/>
    <property type="match status" value="1"/>
</dbReference>
<sequence length="815" mass="90523">MSPKVFLIAVVPLANNEDRDEMLDQLAACAEHAWANEPGTLKYATFILRDPEKENTLYVVEEYSSRETLDKHLLVPRVQSLISWMTATDASPLSGTPTMHRLSLPSETFMFSRPRVAEFQDEDPWVIIAELDYFPGGSETSIKYWEGVVDEGRKNEEGTLVYAVARDRQVSEKMWTIEVYENEAYLKDVHVKSKAIDESIRNTKHLRTGVYDRKRAIHDMAKNEDVDVITGDWMSECNMTLRGSDKRDRLAQKSMSSGSTVVAKGYEPYFLDELDPAIPWLAKRGVKIAVNAGASDVHGLAEAVKGLISKHGVELKVGVVDGDDVTDAVLDLYNKGEKFLNLPANKPIQEWGFDPICAQCYLGGTGIAECFKAGADIVLCGRVADASVTVGAAMWWHGWTRDNISELAGALMIGHIIECSTYATGGYYSGFKHLGVNDTDMGYPIAAIDEKGEAVITMEQGKHGLVTTATIASQLLYEIQGPLYYNSDVTASIEDMHLKQIGDNAVHVSGVKGLPPPSTTKVGITAKGGWQAEFHFYLTGLDIEEKAAMVERQTKALMGDHINKFSCLRFMVAGAAPSDPQSQEEATVDMRIFAQTRDPDLLSGNNFVDSDRGSFARFCIENLLQGYPGSTMAPDMRTAIGRPFFEYWVSLMPQTFVHETAHLPDGTVVDIPAPTNVREYEREQPSYDTGNPVALSEFGETIRGPLGWVVLGRSGDKSSNANLGLFVRHDDEWDWLRSLLSTAKLRELLGKDDKGRQIDRCEFPNIRAVHFLLKDHLDRGFNSTSSFDSLGKNLCEYIRSRHVDIPKKFLERGKV</sequence>
<organism evidence="2 3">
    <name type="scientific">Colletotrichum karsti</name>
    <dbReference type="NCBI Taxonomy" id="1095194"/>
    <lineage>
        <taxon>Eukaryota</taxon>
        <taxon>Fungi</taxon>
        <taxon>Dikarya</taxon>
        <taxon>Ascomycota</taxon>
        <taxon>Pezizomycotina</taxon>
        <taxon>Sordariomycetes</taxon>
        <taxon>Hypocreomycetidae</taxon>
        <taxon>Glomerellales</taxon>
        <taxon>Glomerellaceae</taxon>
        <taxon>Colletotrichum</taxon>
        <taxon>Colletotrichum boninense species complex</taxon>
    </lineage>
</organism>
<dbReference type="Proteomes" id="UP000781932">
    <property type="component" value="Unassembled WGS sequence"/>
</dbReference>
<comment type="caution">
    <text evidence="2">The sequence shown here is derived from an EMBL/GenBank/DDBJ whole genome shotgun (WGS) entry which is preliminary data.</text>
</comment>
<dbReference type="AlphaFoldDB" id="A0A9P6I1S9"/>
<feature type="domain" description="ABM" evidence="1">
    <location>
        <begin position="6"/>
        <end position="99"/>
    </location>
</feature>
<evidence type="ECO:0000313" key="3">
    <source>
        <dbReference type="Proteomes" id="UP000781932"/>
    </source>
</evidence>
<dbReference type="PANTHER" id="PTHR47585">
    <property type="match status" value="1"/>
</dbReference>
<dbReference type="EMBL" id="JAATWM020000027">
    <property type="protein sequence ID" value="KAF9874250.1"/>
    <property type="molecule type" value="Genomic_DNA"/>
</dbReference>
<evidence type="ECO:0000313" key="2">
    <source>
        <dbReference type="EMBL" id="KAF9874250.1"/>
    </source>
</evidence>
<dbReference type="InterPro" id="IPR010839">
    <property type="entry name" value="AtuA_N"/>
</dbReference>
<dbReference type="InterPro" id="IPR007138">
    <property type="entry name" value="ABM_dom"/>
</dbReference>
<dbReference type="RefSeq" id="XP_038743711.1">
    <property type="nucleotide sequence ID" value="XM_038890948.1"/>
</dbReference>
<dbReference type="OrthoDB" id="10265871at2759"/>
<dbReference type="Pfam" id="PF03992">
    <property type="entry name" value="ABM"/>
    <property type="match status" value="2"/>
</dbReference>
<gene>
    <name evidence="2" type="ORF">CkaCkLH20_08233</name>
</gene>
<accession>A0A9P6I1S9</accession>
<dbReference type="PROSITE" id="PS51725">
    <property type="entry name" value="ABM"/>
    <property type="match status" value="1"/>
</dbReference>
<keyword evidence="3" id="KW-1185">Reference proteome</keyword>
<dbReference type="Gene3D" id="3.30.70.100">
    <property type="match status" value="1"/>
</dbReference>